<gene>
    <name evidence="1" type="ORF">HHL11_15620</name>
</gene>
<accession>A0A848H5S5</accession>
<dbReference type="EMBL" id="JABBFX010000001">
    <property type="protein sequence ID" value="NML45182.1"/>
    <property type="molecule type" value="Genomic_DNA"/>
</dbReference>
<comment type="caution">
    <text evidence="1">The sequence shown here is derived from an EMBL/GenBank/DDBJ whole genome shotgun (WGS) entry which is preliminary data.</text>
</comment>
<name>A0A848H5S5_9BURK</name>
<evidence type="ECO:0000313" key="2">
    <source>
        <dbReference type="Proteomes" id="UP000541185"/>
    </source>
</evidence>
<proteinExistence type="predicted"/>
<dbReference type="Proteomes" id="UP000541185">
    <property type="component" value="Unassembled WGS sequence"/>
</dbReference>
<organism evidence="1 2">
    <name type="scientific">Ramlibacter agri</name>
    <dbReference type="NCBI Taxonomy" id="2728837"/>
    <lineage>
        <taxon>Bacteria</taxon>
        <taxon>Pseudomonadati</taxon>
        <taxon>Pseudomonadota</taxon>
        <taxon>Betaproteobacteria</taxon>
        <taxon>Burkholderiales</taxon>
        <taxon>Comamonadaceae</taxon>
        <taxon>Ramlibacter</taxon>
    </lineage>
</organism>
<protein>
    <recommendedName>
        <fullName evidence="3">DUF3365 domain-containing protein</fullName>
    </recommendedName>
</protein>
<evidence type="ECO:0000313" key="1">
    <source>
        <dbReference type="EMBL" id="NML45182.1"/>
    </source>
</evidence>
<keyword evidence="2" id="KW-1185">Reference proteome</keyword>
<dbReference type="RefSeq" id="WP_169419268.1">
    <property type="nucleotide sequence ID" value="NZ_JABBFX010000001.1"/>
</dbReference>
<sequence>MIKIKRNGWIGGAVFALLAIYLFVSAPPALPDGAGGGRMIPAGEALALLDAENAAIRAMYTREIVGEGQKQGLAFREDWKKPEVAAGPLPALLLRETSNRLQVQVPELGLFLGSDFPLVRENLFRGEQATRYQQVKKTLQPQVYFDQALGRTTAMFPDRASAQGCVTCHNAHPGTPKKDWVLDEPMGATTWSYAGKQVSTETMLRMIAVLRASAVDAYGSYLQKVGGFDAAARPAIGDKWPRDGFFLPDRETFRRAVEARNSAATLAGLFAALERKPAQGGQR</sequence>
<dbReference type="AlphaFoldDB" id="A0A848H5S5"/>
<reference evidence="1 2" key="1">
    <citation type="submission" date="2020-04" db="EMBL/GenBank/DDBJ databases">
        <title>Ramlibacter sp. G-1-2-2 isolated from soil.</title>
        <authorList>
            <person name="Dahal R.H."/>
        </authorList>
    </citation>
    <scope>NUCLEOTIDE SEQUENCE [LARGE SCALE GENOMIC DNA]</scope>
    <source>
        <strain evidence="1 2">G-1-2-2</strain>
    </source>
</reference>
<evidence type="ECO:0008006" key="3">
    <source>
        <dbReference type="Google" id="ProtNLM"/>
    </source>
</evidence>